<evidence type="ECO:0000256" key="9">
    <source>
        <dbReference type="ARBA" id="ARBA00023306"/>
    </source>
</evidence>
<evidence type="ECO:0000256" key="7">
    <source>
        <dbReference type="ARBA" id="ARBA00023186"/>
    </source>
</evidence>
<evidence type="ECO:0000256" key="6">
    <source>
        <dbReference type="ARBA" id="ARBA00023110"/>
    </source>
</evidence>
<dbReference type="Pfam" id="PF05698">
    <property type="entry name" value="Trigger_C"/>
    <property type="match status" value="1"/>
</dbReference>
<dbReference type="PIRSF" id="PIRSF003095">
    <property type="entry name" value="Trigger_factor"/>
    <property type="match status" value="1"/>
</dbReference>
<evidence type="ECO:0000313" key="16">
    <source>
        <dbReference type="EMBL" id="SDD11186.1"/>
    </source>
</evidence>
<keyword evidence="8 12" id="KW-0413">Isomerase</keyword>
<evidence type="ECO:0000256" key="11">
    <source>
        <dbReference type="ARBA" id="ARBA00029986"/>
    </source>
</evidence>
<evidence type="ECO:0000313" key="17">
    <source>
        <dbReference type="Proteomes" id="UP000198995"/>
    </source>
</evidence>
<dbReference type="InterPro" id="IPR037041">
    <property type="entry name" value="Trigger_fac_C_sf"/>
</dbReference>
<name>A0A1G6S4S0_PEPNI</name>
<evidence type="ECO:0000256" key="3">
    <source>
        <dbReference type="ARBA" id="ARBA00013194"/>
    </source>
</evidence>
<dbReference type="AlphaFoldDB" id="A0A1G6S4S0"/>
<dbReference type="Gene3D" id="3.10.50.40">
    <property type="match status" value="1"/>
</dbReference>
<dbReference type="SUPFAM" id="SSF102735">
    <property type="entry name" value="Trigger factor ribosome-binding domain"/>
    <property type="match status" value="1"/>
</dbReference>
<dbReference type="GO" id="GO:0015031">
    <property type="term" value="P:protein transport"/>
    <property type="evidence" value="ECO:0007669"/>
    <property type="project" value="UniProtKB-UniRule"/>
</dbReference>
<dbReference type="SUPFAM" id="SSF54534">
    <property type="entry name" value="FKBP-like"/>
    <property type="match status" value="1"/>
</dbReference>
<dbReference type="OrthoDB" id="9767721at2"/>
<evidence type="ECO:0000256" key="10">
    <source>
        <dbReference type="ARBA" id="ARBA00024849"/>
    </source>
</evidence>
<evidence type="ECO:0000256" key="5">
    <source>
        <dbReference type="ARBA" id="ARBA00022618"/>
    </source>
</evidence>
<organism evidence="16 17">
    <name type="scientific">Peptococcus niger</name>
    <dbReference type="NCBI Taxonomy" id="2741"/>
    <lineage>
        <taxon>Bacteria</taxon>
        <taxon>Bacillati</taxon>
        <taxon>Bacillota</taxon>
        <taxon>Clostridia</taxon>
        <taxon>Eubacteriales</taxon>
        <taxon>Peptococcaceae</taxon>
        <taxon>Peptococcus</taxon>
    </lineage>
</organism>
<accession>A0A1G6S4S0</accession>
<dbReference type="PANTHER" id="PTHR30560">
    <property type="entry name" value="TRIGGER FACTOR CHAPERONE AND PEPTIDYL-PROLYL CIS/TRANS ISOMERASE"/>
    <property type="match status" value="1"/>
</dbReference>
<keyword evidence="7 12" id="KW-0143">Chaperone</keyword>
<dbReference type="GO" id="GO:0051083">
    <property type="term" value="P:'de novo' cotranslational protein folding"/>
    <property type="evidence" value="ECO:0007669"/>
    <property type="project" value="TreeGrafter"/>
</dbReference>
<comment type="subcellular location">
    <subcellularLocation>
        <location evidence="12">Cytoplasm</location>
    </subcellularLocation>
    <text evidence="12">About half TF is bound to the ribosome near the polypeptide exit tunnel while the other half is free in the cytoplasm.</text>
</comment>
<dbReference type="Pfam" id="PF00254">
    <property type="entry name" value="FKBP_C"/>
    <property type="match status" value="1"/>
</dbReference>
<dbReference type="GO" id="GO:0051301">
    <property type="term" value="P:cell division"/>
    <property type="evidence" value="ECO:0007669"/>
    <property type="project" value="UniProtKB-KW"/>
</dbReference>
<dbReference type="InterPro" id="IPR036611">
    <property type="entry name" value="Trigger_fac_ribosome-bd_sf"/>
</dbReference>
<dbReference type="HAMAP" id="MF_00303">
    <property type="entry name" value="Trigger_factor_Tig"/>
    <property type="match status" value="1"/>
</dbReference>
<evidence type="ECO:0000256" key="8">
    <source>
        <dbReference type="ARBA" id="ARBA00023235"/>
    </source>
</evidence>
<dbReference type="STRING" id="2741.SAMN04489866_101207"/>
<dbReference type="Gene3D" id="3.30.70.1050">
    <property type="entry name" value="Trigger factor ribosome-binding domain"/>
    <property type="match status" value="1"/>
</dbReference>
<keyword evidence="12" id="KW-0963">Cytoplasm</keyword>
<dbReference type="InterPro" id="IPR008880">
    <property type="entry name" value="Trigger_fac_C"/>
</dbReference>
<evidence type="ECO:0000256" key="2">
    <source>
        <dbReference type="ARBA" id="ARBA00005464"/>
    </source>
</evidence>
<dbReference type="EMBL" id="FNAF01000001">
    <property type="protein sequence ID" value="SDD11186.1"/>
    <property type="molecule type" value="Genomic_DNA"/>
</dbReference>
<dbReference type="EC" id="5.2.1.8" evidence="3 12"/>
<evidence type="ECO:0000256" key="4">
    <source>
        <dbReference type="ARBA" id="ARBA00016902"/>
    </source>
</evidence>
<evidence type="ECO:0000256" key="14">
    <source>
        <dbReference type="RuleBase" id="RU003914"/>
    </source>
</evidence>
<proteinExistence type="inferred from homology"/>
<protein>
    <recommendedName>
        <fullName evidence="4 12">Trigger factor</fullName>
        <shortName evidence="12">TF</shortName>
        <ecNumber evidence="3 12">5.2.1.8</ecNumber>
    </recommendedName>
    <alternativeName>
        <fullName evidence="11 12">PPIase</fullName>
    </alternativeName>
</protein>
<reference evidence="16 17" key="1">
    <citation type="submission" date="2016-10" db="EMBL/GenBank/DDBJ databases">
        <authorList>
            <person name="de Groot N.N."/>
        </authorList>
    </citation>
    <scope>NUCLEOTIDE SEQUENCE [LARGE SCALE GENOMIC DNA]</scope>
    <source>
        <strain evidence="16 17">DSM 20475</strain>
    </source>
</reference>
<dbReference type="RefSeq" id="WP_091790900.1">
    <property type="nucleotide sequence ID" value="NZ_FNAF01000001.1"/>
</dbReference>
<dbReference type="GO" id="GO:0043022">
    <property type="term" value="F:ribosome binding"/>
    <property type="evidence" value="ECO:0007669"/>
    <property type="project" value="TreeGrafter"/>
</dbReference>
<dbReference type="GO" id="GO:0043335">
    <property type="term" value="P:protein unfolding"/>
    <property type="evidence" value="ECO:0007669"/>
    <property type="project" value="TreeGrafter"/>
</dbReference>
<dbReference type="GO" id="GO:0005737">
    <property type="term" value="C:cytoplasm"/>
    <property type="evidence" value="ECO:0007669"/>
    <property type="project" value="UniProtKB-SubCell"/>
</dbReference>
<evidence type="ECO:0000256" key="12">
    <source>
        <dbReference type="HAMAP-Rule" id="MF_00303"/>
    </source>
</evidence>
<comment type="catalytic activity">
    <reaction evidence="1 12 13">
        <text>[protein]-peptidylproline (omega=180) = [protein]-peptidylproline (omega=0)</text>
        <dbReference type="Rhea" id="RHEA:16237"/>
        <dbReference type="Rhea" id="RHEA-COMP:10747"/>
        <dbReference type="Rhea" id="RHEA-COMP:10748"/>
        <dbReference type="ChEBI" id="CHEBI:83833"/>
        <dbReference type="ChEBI" id="CHEBI:83834"/>
        <dbReference type="EC" id="5.2.1.8"/>
    </reaction>
</comment>
<dbReference type="PANTHER" id="PTHR30560:SF3">
    <property type="entry name" value="TRIGGER FACTOR-LIKE PROTEIN TIG, CHLOROPLASTIC"/>
    <property type="match status" value="1"/>
</dbReference>
<dbReference type="GO" id="GO:0044183">
    <property type="term" value="F:protein folding chaperone"/>
    <property type="evidence" value="ECO:0007669"/>
    <property type="project" value="TreeGrafter"/>
</dbReference>
<keyword evidence="9 12" id="KW-0131">Cell cycle</keyword>
<keyword evidence="17" id="KW-1185">Reference proteome</keyword>
<evidence type="ECO:0000256" key="13">
    <source>
        <dbReference type="PROSITE-ProRule" id="PRU00277"/>
    </source>
</evidence>
<dbReference type="InterPro" id="IPR008881">
    <property type="entry name" value="Trigger_fac_ribosome-bd_bac"/>
</dbReference>
<dbReference type="InterPro" id="IPR001179">
    <property type="entry name" value="PPIase_FKBP_dom"/>
</dbReference>
<comment type="function">
    <text evidence="10 12">Involved in protein export. Acts as a chaperone by maintaining the newly synthesized protein in an open conformation. Functions as a peptidyl-prolyl cis-trans isomerase.</text>
</comment>
<sequence length="431" mass="48472">MNVEIKALDKVRKELTIEVDQDVFDKAVQDAYKDQKGKIAIPGFRKGKAPKALIEQHYGKDFFYYDAAEKCVYPAYLEAIKDNEDIKPVGDPSFDVEQLEVGKPFIFKVVVDTKQEVALGEYKGIELEKLDTEVTDEMVDAELKRAQERTALLEDAPEDAVVEKNDSVTLDFEGKKDGVPFDGGTAENYELVIGSNSFIPGFEDGMLGMKVGESKDIPLTFPEDYHAEDLASQEVIFTVKVNDIKRKVLADLDDEFAKDVSEFDTLDDYKADIRKDLTKQVEESTQAQYKNKVTEKVVADSDVVAPQSLVEKETDNYINEMAYSMRNQGIELEQYLQLTGGNMDGLRDEFKKRAEESVKASIVLEAIAEAENITVADEEVEAEFDRLAEAYDMKKEDIKRAFVMQGQGDSIARNMVLEKTVDFLLDNANIG</sequence>
<dbReference type="InterPro" id="IPR005215">
    <property type="entry name" value="Trig_fac"/>
</dbReference>
<dbReference type="GO" id="GO:0003755">
    <property type="term" value="F:peptidyl-prolyl cis-trans isomerase activity"/>
    <property type="evidence" value="ECO:0007669"/>
    <property type="project" value="UniProtKB-UniRule"/>
</dbReference>
<keyword evidence="5 12" id="KW-0132">Cell division</keyword>
<feature type="domain" description="PPIase FKBP-type" evidence="15">
    <location>
        <begin position="165"/>
        <end position="245"/>
    </location>
</feature>
<evidence type="ECO:0000256" key="1">
    <source>
        <dbReference type="ARBA" id="ARBA00000971"/>
    </source>
</evidence>
<dbReference type="PROSITE" id="PS50059">
    <property type="entry name" value="FKBP_PPIASE"/>
    <property type="match status" value="1"/>
</dbReference>
<dbReference type="InterPro" id="IPR046357">
    <property type="entry name" value="PPIase_dom_sf"/>
</dbReference>
<keyword evidence="6 12" id="KW-0697">Rotamase</keyword>
<dbReference type="InterPro" id="IPR027304">
    <property type="entry name" value="Trigger_fact/SurA_dom_sf"/>
</dbReference>
<dbReference type="Proteomes" id="UP000198995">
    <property type="component" value="Unassembled WGS sequence"/>
</dbReference>
<comment type="domain">
    <text evidence="12">Consists of 3 domains; the N-terminus binds the ribosome, the middle domain has PPIase activity, while the C-terminus has intrinsic chaperone activity on its own.</text>
</comment>
<dbReference type="Gene3D" id="1.10.3120.10">
    <property type="entry name" value="Trigger factor, C-terminal domain"/>
    <property type="match status" value="1"/>
</dbReference>
<dbReference type="Pfam" id="PF05697">
    <property type="entry name" value="Trigger_N"/>
    <property type="match status" value="1"/>
</dbReference>
<dbReference type="NCBIfam" id="TIGR00115">
    <property type="entry name" value="tig"/>
    <property type="match status" value="1"/>
</dbReference>
<evidence type="ECO:0000259" key="15">
    <source>
        <dbReference type="PROSITE" id="PS50059"/>
    </source>
</evidence>
<dbReference type="SUPFAM" id="SSF109998">
    <property type="entry name" value="Triger factor/SurA peptide-binding domain-like"/>
    <property type="match status" value="1"/>
</dbReference>
<gene>
    <name evidence="12" type="primary">tig</name>
    <name evidence="16" type="ORF">SAMN04489866_101207</name>
</gene>
<comment type="similarity">
    <text evidence="2 12 14">Belongs to the FKBP-type PPIase family. Tig subfamily.</text>
</comment>
<dbReference type="FunFam" id="3.10.50.40:FF:000001">
    <property type="entry name" value="Trigger factor"/>
    <property type="match status" value="1"/>
</dbReference>